<dbReference type="eggNOG" id="ENOG5032RXZ">
    <property type="taxonomic scope" value="Bacteria"/>
</dbReference>
<dbReference type="Proteomes" id="UP000002027">
    <property type="component" value="Chromosome 2"/>
</dbReference>
<organism evidence="2 3">
    <name type="scientific">Sphaerobacter thermophilus (strain ATCC 49802 / DSM 20745 / KCCM 41009 / NCIMB 13125 / S 6022)</name>
    <dbReference type="NCBI Taxonomy" id="479434"/>
    <lineage>
        <taxon>Bacteria</taxon>
        <taxon>Pseudomonadati</taxon>
        <taxon>Thermomicrobiota</taxon>
        <taxon>Thermomicrobia</taxon>
        <taxon>Sphaerobacterales</taxon>
        <taxon>Sphaerobacterineae</taxon>
        <taxon>Sphaerobacteraceae</taxon>
        <taxon>Sphaerobacter</taxon>
    </lineage>
</organism>
<accession>D1C9E4</accession>
<dbReference type="Pfam" id="PF14330">
    <property type="entry name" value="DUF4387"/>
    <property type="match status" value="1"/>
</dbReference>
<feature type="domain" description="DUF4387" evidence="1">
    <location>
        <begin position="11"/>
        <end position="107"/>
    </location>
</feature>
<reference evidence="3" key="1">
    <citation type="submission" date="2009-11" db="EMBL/GenBank/DDBJ databases">
        <title>The complete chromosome 2 of Sphaerobacter thermophilus DSM 20745.</title>
        <authorList>
            <person name="Lucas S."/>
            <person name="Copeland A."/>
            <person name="Lapidus A."/>
            <person name="Glavina del Rio T."/>
            <person name="Dalin E."/>
            <person name="Tice H."/>
            <person name="Bruce D."/>
            <person name="Goodwin L."/>
            <person name="Pitluck S."/>
            <person name="Kyrpides N."/>
            <person name="Mavromatis K."/>
            <person name="Ivanova N."/>
            <person name="Mikhailova N."/>
            <person name="LaButti K.M."/>
            <person name="Clum A."/>
            <person name="Sun H.I."/>
            <person name="Brettin T."/>
            <person name="Detter J.C."/>
            <person name="Han C."/>
            <person name="Larimer F."/>
            <person name="Land M."/>
            <person name="Hauser L."/>
            <person name="Markowitz V."/>
            <person name="Cheng J.F."/>
            <person name="Hugenholtz P."/>
            <person name="Woyke T."/>
            <person name="Wu D."/>
            <person name="Steenblock K."/>
            <person name="Schneider S."/>
            <person name="Pukall R."/>
            <person name="Goeker M."/>
            <person name="Klenk H.P."/>
            <person name="Eisen J.A."/>
        </authorList>
    </citation>
    <scope>NUCLEOTIDE SEQUENCE [LARGE SCALE GENOMIC DNA]</scope>
    <source>
        <strain evidence="3">ATCC 49802 / DSM 20745 / S 6022</strain>
    </source>
</reference>
<name>D1C9E4_SPHTD</name>
<dbReference type="AlphaFoldDB" id="D1C9E4"/>
<gene>
    <name evidence="2" type="ordered locus">Sthe_3035</name>
</gene>
<proteinExistence type="predicted"/>
<evidence type="ECO:0000259" key="1">
    <source>
        <dbReference type="Pfam" id="PF14330"/>
    </source>
</evidence>
<dbReference type="EMBL" id="CP001824">
    <property type="protein sequence ID" value="ACZ40437.1"/>
    <property type="molecule type" value="Genomic_DNA"/>
</dbReference>
<sequence length="115" mass="12791">MAGETGTTMKLRDMATTIRSKNAGVDHVTFDIIFREPRYYEAAKRSEALTPQRIAELYHIPVEDVVSFAAFDPAQAIKFTIRRRRPAGSPGEPDAFGSQMYPPLFGIEIAVNDAD</sequence>
<evidence type="ECO:0000313" key="2">
    <source>
        <dbReference type="EMBL" id="ACZ40437.1"/>
    </source>
</evidence>
<dbReference type="KEGG" id="sti:Sthe_3035"/>
<keyword evidence="3" id="KW-1185">Reference proteome</keyword>
<dbReference type="InParanoid" id="D1C9E4"/>
<reference evidence="2 3" key="2">
    <citation type="journal article" date="2010" name="Stand. Genomic Sci.">
        <title>Complete genome sequence of Desulfohalobium retbaense type strain (HR(100)).</title>
        <authorList>
            <person name="Spring S."/>
            <person name="Nolan M."/>
            <person name="Lapidus A."/>
            <person name="Glavina Del Rio T."/>
            <person name="Copeland A."/>
            <person name="Tice H."/>
            <person name="Cheng J.F."/>
            <person name="Lucas S."/>
            <person name="Land M."/>
            <person name="Chen F."/>
            <person name="Bruce D."/>
            <person name="Goodwin L."/>
            <person name="Pitluck S."/>
            <person name="Ivanova N."/>
            <person name="Mavromatis K."/>
            <person name="Mikhailova N."/>
            <person name="Pati A."/>
            <person name="Chen A."/>
            <person name="Palaniappan K."/>
            <person name="Hauser L."/>
            <person name="Chang Y.J."/>
            <person name="Jeffries C.D."/>
            <person name="Munk C."/>
            <person name="Kiss H."/>
            <person name="Chain P."/>
            <person name="Han C."/>
            <person name="Brettin T."/>
            <person name="Detter J.C."/>
            <person name="Schuler E."/>
            <person name="Goker M."/>
            <person name="Rohde M."/>
            <person name="Bristow J."/>
            <person name="Eisen J.A."/>
            <person name="Markowitz V."/>
            <person name="Hugenholtz P."/>
            <person name="Kyrpides N.C."/>
            <person name="Klenk H.P."/>
        </authorList>
    </citation>
    <scope>NUCLEOTIDE SEQUENCE [LARGE SCALE GENOMIC DNA]</scope>
    <source>
        <strain evidence="3">ATCC 49802 / DSM 20745 / S 6022</strain>
    </source>
</reference>
<dbReference type="STRING" id="479434.Sthe_3035"/>
<protein>
    <recommendedName>
        <fullName evidence="1">DUF4387 domain-containing protein</fullName>
    </recommendedName>
</protein>
<dbReference type="InterPro" id="IPR025496">
    <property type="entry name" value="DUF4387"/>
</dbReference>
<evidence type="ECO:0000313" key="3">
    <source>
        <dbReference type="Proteomes" id="UP000002027"/>
    </source>
</evidence>
<dbReference type="HOGENOM" id="CLU_153284_0_0_0"/>
<dbReference type="RefSeq" id="WP_012873472.1">
    <property type="nucleotide sequence ID" value="NC_013524.1"/>
</dbReference>